<proteinExistence type="predicted"/>
<accession>A0A0A1UF43</accession>
<dbReference type="KEGG" id="eiv:EIN_155230"/>
<organism evidence="3 4">
    <name type="scientific">Entamoeba invadens IP1</name>
    <dbReference type="NCBI Taxonomy" id="370355"/>
    <lineage>
        <taxon>Eukaryota</taxon>
        <taxon>Amoebozoa</taxon>
        <taxon>Evosea</taxon>
        <taxon>Archamoebae</taxon>
        <taxon>Mastigamoebida</taxon>
        <taxon>Entamoebidae</taxon>
        <taxon>Entamoeba</taxon>
    </lineage>
</organism>
<sequence>MFALFLVIVLTSAERIDIAYTMETHANNFKSTGCGNVPEQVCRAFKMQKLFRPVGLVGGGATCRLCENFVDKALEYVTNGDNVQQVNEKILTFCGDKLNRELPQHYCFVIAQEIYIKVLNAYSNGQPIDKTLCTKMNLC</sequence>
<dbReference type="InterPro" id="IPR011001">
    <property type="entry name" value="Saposin-like"/>
</dbReference>
<dbReference type="PROSITE" id="PS50015">
    <property type="entry name" value="SAP_B"/>
    <property type="match status" value="1"/>
</dbReference>
<keyword evidence="4" id="KW-1185">Reference proteome</keyword>
<dbReference type="SUPFAM" id="SSF47862">
    <property type="entry name" value="Saposin"/>
    <property type="match status" value="1"/>
</dbReference>
<evidence type="ECO:0000313" key="4">
    <source>
        <dbReference type="Proteomes" id="UP000014680"/>
    </source>
</evidence>
<dbReference type="EMBL" id="KB206474">
    <property type="protein sequence ID" value="ELP91416.1"/>
    <property type="molecule type" value="Genomic_DNA"/>
</dbReference>
<dbReference type="VEuPathDB" id="AmoebaDB:EIN_155230"/>
<evidence type="ECO:0000259" key="2">
    <source>
        <dbReference type="PROSITE" id="PS50015"/>
    </source>
</evidence>
<feature type="domain" description="Saposin B-type" evidence="2">
    <location>
        <begin position="59"/>
        <end position="139"/>
    </location>
</feature>
<dbReference type="InterPro" id="IPR008139">
    <property type="entry name" value="SaposinB_dom"/>
</dbReference>
<dbReference type="Proteomes" id="UP000014680">
    <property type="component" value="Unassembled WGS sequence"/>
</dbReference>
<keyword evidence="1" id="KW-1015">Disulfide bond</keyword>
<reference evidence="3 4" key="1">
    <citation type="submission" date="2012-10" db="EMBL/GenBank/DDBJ databases">
        <authorList>
            <person name="Zafar N."/>
            <person name="Inman J."/>
            <person name="Hall N."/>
            <person name="Lorenzi H."/>
            <person name="Caler E."/>
        </authorList>
    </citation>
    <scope>NUCLEOTIDE SEQUENCE [LARGE SCALE GENOMIC DNA]</scope>
    <source>
        <strain evidence="3 4">IP1</strain>
    </source>
</reference>
<evidence type="ECO:0000313" key="3">
    <source>
        <dbReference type="EMBL" id="ELP91416.1"/>
    </source>
</evidence>
<evidence type="ECO:0000256" key="1">
    <source>
        <dbReference type="ARBA" id="ARBA00023157"/>
    </source>
</evidence>
<protein>
    <recommendedName>
        <fullName evidence="2">Saposin B-type domain-containing protein</fullName>
    </recommendedName>
</protein>
<dbReference type="Gene3D" id="1.10.225.10">
    <property type="entry name" value="Saposin-like"/>
    <property type="match status" value="1"/>
</dbReference>
<name>A0A0A1UF43_ENTIV</name>
<dbReference type="OrthoDB" id="24895at2759"/>
<dbReference type="GeneID" id="14890214"/>
<dbReference type="AlphaFoldDB" id="A0A0A1UF43"/>
<dbReference type="OMA" id="TMETHAN"/>
<dbReference type="RefSeq" id="XP_004258187.1">
    <property type="nucleotide sequence ID" value="XM_004258139.1"/>
</dbReference>
<gene>
    <name evidence="3" type="ORF">EIN_155230</name>
</gene>